<sequence length="136" mass="15110">MSVVLRLEVEFAPTERDGRRRPARDGYRASLSFGRRRRDVEPIVHEAVLVFEEVAEVAPGGSAIARAWMFDELPRRGVDDDAVVALLERDRIVGRARVLSVHEDDTAQPLRDFEAAKRRVFGEPHHGAADGVNGAA</sequence>
<name>A0ABT4RSQ5_9ACTN</name>
<evidence type="ECO:0000313" key="2">
    <source>
        <dbReference type="Proteomes" id="UP001147700"/>
    </source>
</evidence>
<proteinExistence type="predicted"/>
<dbReference type="Proteomes" id="UP001147700">
    <property type="component" value="Unassembled WGS sequence"/>
</dbReference>
<reference evidence="1" key="1">
    <citation type="submission" date="2022-10" db="EMBL/GenBank/DDBJ databases">
        <title>The WGS of Solirubrobacter sp. CPCC 204708.</title>
        <authorList>
            <person name="Jiang Z."/>
        </authorList>
    </citation>
    <scope>NUCLEOTIDE SEQUENCE</scope>
    <source>
        <strain evidence="1">CPCC 204708</strain>
    </source>
</reference>
<keyword evidence="2" id="KW-1185">Reference proteome</keyword>
<dbReference type="Gene3D" id="2.40.30.10">
    <property type="entry name" value="Translation factors"/>
    <property type="match status" value="1"/>
</dbReference>
<organism evidence="1 2">
    <name type="scientific">Solirubrobacter deserti</name>
    <dbReference type="NCBI Taxonomy" id="2282478"/>
    <lineage>
        <taxon>Bacteria</taxon>
        <taxon>Bacillati</taxon>
        <taxon>Actinomycetota</taxon>
        <taxon>Thermoleophilia</taxon>
        <taxon>Solirubrobacterales</taxon>
        <taxon>Solirubrobacteraceae</taxon>
        <taxon>Solirubrobacter</taxon>
    </lineage>
</organism>
<protein>
    <submittedName>
        <fullName evidence="1">Uncharacterized protein</fullName>
    </submittedName>
</protein>
<gene>
    <name evidence="1" type="ORF">OJ962_28235</name>
</gene>
<dbReference type="EMBL" id="JAPCID010000056">
    <property type="protein sequence ID" value="MDA0141418.1"/>
    <property type="molecule type" value="Genomic_DNA"/>
</dbReference>
<accession>A0ABT4RSQ5</accession>
<dbReference type="RefSeq" id="WP_202957499.1">
    <property type="nucleotide sequence ID" value="NZ_JAPCID010000056.1"/>
</dbReference>
<evidence type="ECO:0000313" key="1">
    <source>
        <dbReference type="EMBL" id="MDA0141418.1"/>
    </source>
</evidence>
<comment type="caution">
    <text evidence="1">The sequence shown here is derived from an EMBL/GenBank/DDBJ whole genome shotgun (WGS) entry which is preliminary data.</text>
</comment>